<evidence type="ECO:0000313" key="2">
    <source>
        <dbReference type="Proteomes" id="UP000286415"/>
    </source>
</evidence>
<reference evidence="1 2" key="2">
    <citation type="journal article" date="2021" name="Genomics">
        <title>High-quality reference genome for Clonorchis sinensis.</title>
        <authorList>
            <person name="Young N.D."/>
            <person name="Stroehlein A.J."/>
            <person name="Kinkar L."/>
            <person name="Wang T."/>
            <person name="Sohn W.M."/>
            <person name="Chang B.C.H."/>
            <person name="Kaur P."/>
            <person name="Weisz D."/>
            <person name="Dudchenko O."/>
            <person name="Aiden E.L."/>
            <person name="Korhonen P.K."/>
            <person name="Gasser R.B."/>
        </authorList>
    </citation>
    <scope>NUCLEOTIDE SEQUENCE [LARGE SCALE GENOMIC DNA]</scope>
    <source>
        <strain evidence="1">Cs-k2</strain>
    </source>
</reference>
<keyword evidence="2" id="KW-1185">Reference proteome</keyword>
<evidence type="ECO:0000313" key="1">
    <source>
        <dbReference type="EMBL" id="KAG5447771.1"/>
    </source>
</evidence>
<dbReference type="EMBL" id="NIRI02000042">
    <property type="protein sequence ID" value="KAG5447771.1"/>
    <property type="molecule type" value="Genomic_DNA"/>
</dbReference>
<accession>A0A8T1MGD6</accession>
<organism evidence="1 2">
    <name type="scientific">Clonorchis sinensis</name>
    <name type="common">Chinese liver fluke</name>
    <dbReference type="NCBI Taxonomy" id="79923"/>
    <lineage>
        <taxon>Eukaryota</taxon>
        <taxon>Metazoa</taxon>
        <taxon>Spiralia</taxon>
        <taxon>Lophotrochozoa</taxon>
        <taxon>Platyhelminthes</taxon>
        <taxon>Trematoda</taxon>
        <taxon>Digenea</taxon>
        <taxon>Opisthorchiida</taxon>
        <taxon>Opisthorchiata</taxon>
        <taxon>Opisthorchiidae</taxon>
        <taxon>Clonorchis</taxon>
    </lineage>
</organism>
<comment type="caution">
    <text evidence="1">The sequence shown here is derived from an EMBL/GenBank/DDBJ whole genome shotgun (WGS) entry which is preliminary data.</text>
</comment>
<protein>
    <submittedName>
        <fullName evidence="1">Uncharacterized protein</fullName>
    </submittedName>
</protein>
<sequence>MSPVIVVLLECFFSSDLLSKRGIAALGVLLSPFFVHTNTSLLWDTYIFVCPISRTHLGYPPMELSSWRYSCYFCRMHVNTTSRTNDMRNSFSLATLHFSTWDYSLRPSNIELVY</sequence>
<reference evidence="1 2" key="1">
    <citation type="journal article" date="2018" name="Biotechnol. Adv.">
        <title>Improved genomic resources and new bioinformatic workflow for the carcinogenic parasite Clonorchis sinensis: Biotechnological implications.</title>
        <authorList>
            <person name="Wang D."/>
            <person name="Korhonen P.K."/>
            <person name="Gasser R.B."/>
            <person name="Young N.D."/>
        </authorList>
    </citation>
    <scope>NUCLEOTIDE SEQUENCE [LARGE SCALE GENOMIC DNA]</scope>
    <source>
        <strain evidence="1">Cs-k2</strain>
    </source>
</reference>
<proteinExistence type="predicted"/>
<name>A0A8T1MGD6_CLOSI</name>
<dbReference type="Proteomes" id="UP000286415">
    <property type="component" value="Unassembled WGS sequence"/>
</dbReference>
<gene>
    <name evidence="1" type="ORF">CSKR_200587</name>
</gene>
<dbReference type="AlphaFoldDB" id="A0A8T1MGD6"/>